<feature type="domain" description="Ig-like" evidence="5">
    <location>
        <begin position="167"/>
        <end position="269"/>
    </location>
</feature>
<keyword evidence="3" id="KW-1133">Transmembrane helix</keyword>
<dbReference type="Proteomes" id="UP001346869">
    <property type="component" value="Unassembled WGS sequence"/>
</dbReference>
<keyword evidence="1" id="KW-1015">Disulfide bond</keyword>
<dbReference type="PANTHER" id="PTHR23411">
    <property type="entry name" value="TAPASIN"/>
    <property type="match status" value="1"/>
</dbReference>
<comment type="caution">
    <text evidence="6">The sequence shown here is derived from an EMBL/GenBank/DDBJ whole genome shotgun (WGS) entry which is preliminary data.</text>
</comment>
<sequence length="330" mass="36600">MLLTVLQLALLLHSGLTAMVLQPRDQTSRPGSKVTFECSMSDGNSMSGYTMFWYRQDRPGAPLQYLLNEFDNTAGRLDSSIEPSKNVFSLHISELQLEDSSTYYCAAKHSAAPGAETRTDNRQVERRQEGAGLISFYTEMCDTGAEAYFGKGTKLTVLEKDHEVTEPTVTVFRPSRKECSDEGDGVKKKTLVCVASGFYPDHVSVSWHVDGKSVSSGVATDSTALREDKTYRISSRLRVLAKDWFTPEKDFTCNVTFFNGTAYSSHIASDLRNESLILSGEQTEMNREGYLKKAQAVKLYYGIFIVKSSFYGAGVALLLWKLKGSAGKQN</sequence>
<evidence type="ECO:0000256" key="4">
    <source>
        <dbReference type="SAM" id="SignalP"/>
    </source>
</evidence>
<dbReference type="SMART" id="SM00406">
    <property type="entry name" value="IGv"/>
    <property type="match status" value="1"/>
</dbReference>
<keyword evidence="3" id="KW-0472">Membrane</keyword>
<dbReference type="SUPFAM" id="SSF48726">
    <property type="entry name" value="Immunoglobulin"/>
    <property type="match status" value="2"/>
</dbReference>
<keyword evidence="2" id="KW-0393">Immunoglobulin domain</keyword>
<keyword evidence="7" id="KW-1185">Reference proteome</keyword>
<dbReference type="SMART" id="SM00407">
    <property type="entry name" value="IGc1"/>
    <property type="match status" value="1"/>
</dbReference>
<dbReference type="FunFam" id="2.60.40.10:FF:000283">
    <property type="entry name" value="Immunoglobulin kappa constant"/>
    <property type="match status" value="1"/>
</dbReference>
<dbReference type="AlphaFoldDB" id="A0AAN8AJY8"/>
<dbReference type="CDD" id="cd00099">
    <property type="entry name" value="IgV"/>
    <property type="match status" value="1"/>
</dbReference>
<proteinExistence type="predicted"/>
<organism evidence="6 7">
    <name type="scientific">Eleginops maclovinus</name>
    <name type="common">Patagonian blennie</name>
    <name type="synonym">Eleginus maclovinus</name>
    <dbReference type="NCBI Taxonomy" id="56733"/>
    <lineage>
        <taxon>Eukaryota</taxon>
        <taxon>Metazoa</taxon>
        <taxon>Chordata</taxon>
        <taxon>Craniata</taxon>
        <taxon>Vertebrata</taxon>
        <taxon>Euteleostomi</taxon>
        <taxon>Actinopterygii</taxon>
        <taxon>Neopterygii</taxon>
        <taxon>Teleostei</taxon>
        <taxon>Neoteleostei</taxon>
        <taxon>Acanthomorphata</taxon>
        <taxon>Eupercaria</taxon>
        <taxon>Perciformes</taxon>
        <taxon>Notothenioidei</taxon>
        <taxon>Eleginopidae</taxon>
        <taxon>Eleginops</taxon>
    </lineage>
</organism>
<evidence type="ECO:0000256" key="1">
    <source>
        <dbReference type="ARBA" id="ARBA00023157"/>
    </source>
</evidence>
<dbReference type="InterPro" id="IPR013783">
    <property type="entry name" value="Ig-like_fold"/>
</dbReference>
<dbReference type="InterPro" id="IPR013106">
    <property type="entry name" value="Ig_V-set"/>
</dbReference>
<feature type="signal peptide" evidence="4">
    <location>
        <begin position="1"/>
        <end position="17"/>
    </location>
</feature>
<accession>A0AAN8AJY8</accession>
<dbReference type="InterPro" id="IPR003597">
    <property type="entry name" value="Ig_C1-set"/>
</dbReference>
<keyword evidence="4" id="KW-0732">Signal</keyword>
<name>A0AAN8AJY8_ELEMC</name>
<dbReference type="InterPro" id="IPR007110">
    <property type="entry name" value="Ig-like_dom"/>
</dbReference>
<feature type="domain" description="Ig-like" evidence="5">
    <location>
        <begin position="17"/>
        <end position="125"/>
    </location>
</feature>
<gene>
    <name evidence="6" type="ORF">PBY51_011142</name>
</gene>
<dbReference type="Pfam" id="PF07654">
    <property type="entry name" value="C1-set"/>
    <property type="match status" value="1"/>
</dbReference>
<dbReference type="Pfam" id="PF07686">
    <property type="entry name" value="V-set"/>
    <property type="match status" value="1"/>
</dbReference>
<dbReference type="InterPro" id="IPR003599">
    <property type="entry name" value="Ig_sub"/>
</dbReference>
<evidence type="ECO:0000313" key="6">
    <source>
        <dbReference type="EMBL" id="KAK5857933.1"/>
    </source>
</evidence>
<protein>
    <recommendedName>
        <fullName evidence="5">Ig-like domain-containing protein</fullName>
    </recommendedName>
</protein>
<dbReference type="InterPro" id="IPR036179">
    <property type="entry name" value="Ig-like_dom_sf"/>
</dbReference>
<dbReference type="EMBL" id="JAUZQC010000016">
    <property type="protein sequence ID" value="KAK5857933.1"/>
    <property type="molecule type" value="Genomic_DNA"/>
</dbReference>
<evidence type="ECO:0000256" key="2">
    <source>
        <dbReference type="ARBA" id="ARBA00023319"/>
    </source>
</evidence>
<evidence type="ECO:0000256" key="3">
    <source>
        <dbReference type="SAM" id="Phobius"/>
    </source>
</evidence>
<dbReference type="InterPro" id="IPR050380">
    <property type="entry name" value="Immune_Resp_Modulators"/>
</dbReference>
<evidence type="ECO:0000313" key="7">
    <source>
        <dbReference type="Proteomes" id="UP001346869"/>
    </source>
</evidence>
<dbReference type="SMART" id="SM00409">
    <property type="entry name" value="IG"/>
    <property type="match status" value="1"/>
</dbReference>
<dbReference type="PROSITE" id="PS50835">
    <property type="entry name" value="IG_LIKE"/>
    <property type="match status" value="2"/>
</dbReference>
<feature type="chain" id="PRO_5042895375" description="Ig-like domain-containing protein" evidence="4">
    <location>
        <begin position="18"/>
        <end position="330"/>
    </location>
</feature>
<reference evidence="6 7" key="1">
    <citation type="journal article" date="2023" name="Genes (Basel)">
        <title>Chromosome-Level Genome Assembly and Circadian Gene Repertoire of the Patagonia Blennie Eleginops maclovinus-The Closest Ancestral Proxy of Antarctic Cryonotothenioids.</title>
        <authorList>
            <person name="Cheng C.C."/>
            <person name="Rivera-Colon A.G."/>
            <person name="Minhas B.F."/>
            <person name="Wilson L."/>
            <person name="Rayamajhi N."/>
            <person name="Vargas-Chacoff L."/>
            <person name="Catchen J.M."/>
        </authorList>
    </citation>
    <scope>NUCLEOTIDE SEQUENCE [LARGE SCALE GENOMIC DNA]</scope>
    <source>
        <strain evidence="6">JMC-PN-2008</strain>
    </source>
</reference>
<dbReference type="Gene3D" id="2.60.40.10">
    <property type="entry name" value="Immunoglobulins"/>
    <property type="match status" value="2"/>
</dbReference>
<keyword evidence="3" id="KW-0812">Transmembrane</keyword>
<feature type="transmembrane region" description="Helical" evidence="3">
    <location>
        <begin position="299"/>
        <end position="320"/>
    </location>
</feature>
<reference evidence="6 7" key="2">
    <citation type="journal article" date="2023" name="Mol. Biol. Evol.">
        <title>Genomics of Secondarily Temperate Adaptation in the Only Non-Antarctic Icefish.</title>
        <authorList>
            <person name="Rivera-Colon A.G."/>
            <person name="Rayamajhi N."/>
            <person name="Minhas B.F."/>
            <person name="Madrigal G."/>
            <person name="Bilyk K.T."/>
            <person name="Yoon V."/>
            <person name="Hune M."/>
            <person name="Gregory S."/>
            <person name="Cheng C.H.C."/>
            <person name="Catchen J.M."/>
        </authorList>
    </citation>
    <scope>NUCLEOTIDE SEQUENCE [LARGE SCALE GENOMIC DNA]</scope>
    <source>
        <strain evidence="6">JMC-PN-2008</strain>
    </source>
</reference>
<evidence type="ECO:0000259" key="5">
    <source>
        <dbReference type="PROSITE" id="PS50835"/>
    </source>
</evidence>